<dbReference type="InterPro" id="IPR038063">
    <property type="entry name" value="Transpep_catalytic_dom"/>
</dbReference>
<accession>A0A9W6JGI3</accession>
<dbReference type="GO" id="GO:0008360">
    <property type="term" value="P:regulation of cell shape"/>
    <property type="evidence" value="ECO:0007669"/>
    <property type="project" value="UniProtKB-UniRule"/>
</dbReference>
<keyword evidence="7 9" id="KW-0573">Peptidoglycan synthesis</keyword>
<reference evidence="11" key="1">
    <citation type="journal article" date="2014" name="Int. J. Syst. Evol. Microbiol.">
        <title>Complete genome sequence of Corynebacterium casei LMG S-19264T (=DSM 44701T), isolated from a smear-ripened cheese.</title>
        <authorList>
            <consortium name="US DOE Joint Genome Institute (JGI-PGF)"/>
            <person name="Walter F."/>
            <person name="Albersmeier A."/>
            <person name="Kalinowski J."/>
            <person name="Ruckert C."/>
        </authorList>
    </citation>
    <scope>NUCLEOTIDE SEQUENCE</scope>
    <source>
        <strain evidence="11">VKM B-2555</strain>
    </source>
</reference>
<comment type="pathway">
    <text evidence="1 9">Cell wall biogenesis; peptidoglycan biosynthesis.</text>
</comment>
<keyword evidence="6 9" id="KW-0133">Cell shape</keyword>
<evidence type="ECO:0000256" key="4">
    <source>
        <dbReference type="ARBA" id="ARBA00022679"/>
    </source>
</evidence>
<evidence type="ECO:0000313" key="12">
    <source>
        <dbReference type="Proteomes" id="UP001143364"/>
    </source>
</evidence>
<proteinExistence type="inferred from homology"/>
<evidence type="ECO:0000313" key="11">
    <source>
        <dbReference type="EMBL" id="GLK76802.1"/>
    </source>
</evidence>
<dbReference type="PANTHER" id="PTHR30582:SF24">
    <property type="entry name" value="L,D-TRANSPEPTIDASE ERFK_SRFK-RELATED"/>
    <property type="match status" value="1"/>
</dbReference>
<reference evidence="11" key="2">
    <citation type="submission" date="2023-01" db="EMBL/GenBank/DDBJ databases">
        <authorList>
            <person name="Sun Q."/>
            <person name="Evtushenko L."/>
        </authorList>
    </citation>
    <scope>NUCLEOTIDE SEQUENCE</scope>
    <source>
        <strain evidence="11">VKM B-2555</strain>
    </source>
</reference>
<feature type="domain" description="L,D-TPase catalytic" evidence="10">
    <location>
        <begin position="61"/>
        <end position="191"/>
    </location>
</feature>
<feature type="active site" description="Proton donor/acceptor" evidence="9">
    <location>
        <position position="151"/>
    </location>
</feature>
<evidence type="ECO:0000256" key="5">
    <source>
        <dbReference type="ARBA" id="ARBA00022801"/>
    </source>
</evidence>
<keyword evidence="5" id="KW-0378">Hydrolase</keyword>
<gene>
    <name evidence="11" type="ORF">GCM10008171_20560</name>
</gene>
<keyword evidence="3" id="KW-0328">Glycosyltransferase</keyword>
<evidence type="ECO:0000256" key="8">
    <source>
        <dbReference type="ARBA" id="ARBA00023316"/>
    </source>
</evidence>
<dbReference type="PANTHER" id="PTHR30582">
    <property type="entry name" value="L,D-TRANSPEPTIDASE"/>
    <property type="match status" value="1"/>
</dbReference>
<evidence type="ECO:0000256" key="7">
    <source>
        <dbReference type="ARBA" id="ARBA00022984"/>
    </source>
</evidence>
<dbReference type="GO" id="GO:0005576">
    <property type="term" value="C:extracellular region"/>
    <property type="evidence" value="ECO:0007669"/>
    <property type="project" value="TreeGrafter"/>
</dbReference>
<dbReference type="GO" id="GO:0018104">
    <property type="term" value="P:peptidoglycan-protein cross-linking"/>
    <property type="evidence" value="ECO:0007669"/>
    <property type="project" value="TreeGrafter"/>
</dbReference>
<evidence type="ECO:0000256" key="6">
    <source>
        <dbReference type="ARBA" id="ARBA00022960"/>
    </source>
</evidence>
<dbReference type="Pfam" id="PF03734">
    <property type="entry name" value="YkuD"/>
    <property type="match status" value="1"/>
</dbReference>
<keyword evidence="12" id="KW-1185">Reference proteome</keyword>
<evidence type="ECO:0000256" key="3">
    <source>
        <dbReference type="ARBA" id="ARBA00022676"/>
    </source>
</evidence>
<dbReference type="GO" id="GO:0071972">
    <property type="term" value="F:peptidoglycan L,D-transpeptidase activity"/>
    <property type="evidence" value="ECO:0007669"/>
    <property type="project" value="TreeGrafter"/>
</dbReference>
<dbReference type="GO" id="GO:0016757">
    <property type="term" value="F:glycosyltransferase activity"/>
    <property type="evidence" value="ECO:0007669"/>
    <property type="project" value="UniProtKB-KW"/>
</dbReference>
<dbReference type="EMBL" id="BSFK01000010">
    <property type="protein sequence ID" value="GLK76802.1"/>
    <property type="molecule type" value="Genomic_DNA"/>
</dbReference>
<comment type="similarity">
    <text evidence="2">Belongs to the YkuD family.</text>
</comment>
<dbReference type="InterPro" id="IPR005490">
    <property type="entry name" value="LD_TPept_cat_dom"/>
</dbReference>
<evidence type="ECO:0000256" key="2">
    <source>
        <dbReference type="ARBA" id="ARBA00005992"/>
    </source>
</evidence>
<name>A0A9W6JGI3_9HYPH</name>
<dbReference type="GO" id="GO:0071555">
    <property type="term" value="P:cell wall organization"/>
    <property type="evidence" value="ECO:0007669"/>
    <property type="project" value="UniProtKB-UniRule"/>
</dbReference>
<feature type="active site" description="Nucleophile" evidence="9">
    <location>
        <position position="167"/>
    </location>
</feature>
<dbReference type="Gene3D" id="2.40.440.10">
    <property type="entry name" value="L,D-transpeptidase catalytic domain-like"/>
    <property type="match status" value="1"/>
</dbReference>
<evidence type="ECO:0000256" key="1">
    <source>
        <dbReference type="ARBA" id="ARBA00004752"/>
    </source>
</evidence>
<dbReference type="PROSITE" id="PS52029">
    <property type="entry name" value="LD_TPASE"/>
    <property type="match status" value="1"/>
</dbReference>
<organism evidence="11 12">
    <name type="scientific">Methylopila jiangsuensis</name>
    <dbReference type="NCBI Taxonomy" id="586230"/>
    <lineage>
        <taxon>Bacteria</taxon>
        <taxon>Pseudomonadati</taxon>
        <taxon>Pseudomonadota</taxon>
        <taxon>Alphaproteobacteria</taxon>
        <taxon>Hyphomicrobiales</taxon>
        <taxon>Methylopilaceae</taxon>
        <taxon>Methylopila</taxon>
    </lineage>
</organism>
<evidence type="ECO:0000259" key="10">
    <source>
        <dbReference type="PROSITE" id="PS52029"/>
    </source>
</evidence>
<sequence>MAVAFNKAWRNMDGSVVVARGVSAVAGRVRAVVVCGALIACAAAAEAREIVPFASEDYRAGTIVIRNAERALYLVGGDGRALRYRVAVGKPGKQWFGAAWIKGKYVQPAWSPPEEVRRDKPNLPDVIPGGSPKNPMGPRALLLDRDQYAIHGTNRPKSIGTYASYGCIRMRNEDIIDLYDRVRVGAKVVVIP</sequence>
<comment type="caution">
    <text evidence="11">The sequence shown here is derived from an EMBL/GenBank/DDBJ whole genome shotgun (WGS) entry which is preliminary data.</text>
</comment>
<dbReference type="SUPFAM" id="SSF141523">
    <property type="entry name" value="L,D-transpeptidase catalytic domain-like"/>
    <property type="match status" value="1"/>
</dbReference>
<protein>
    <submittedName>
        <fullName evidence="11">L,D-transpeptidase</fullName>
    </submittedName>
</protein>
<keyword evidence="4" id="KW-0808">Transferase</keyword>
<keyword evidence="8 9" id="KW-0961">Cell wall biogenesis/degradation</keyword>
<evidence type="ECO:0000256" key="9">
    <source>
        <dbReference type="PROSITE-ProRule" id="PRU01373"/>
    </source>
</evidence>
<dbReference type="AlphaFoldDB" id="A0A9W6JGI3"/>
<dbReference type="InterPro" id="IPR050979">
    <property type="entry name" value="LD-transpeptidase"/>
</dbReference>
<dbReference type="CDD" id="cd16913">
    <property type="entry name" value="YkuD_like"/>
    <property type="match status" value="1"/>
</dbReference>
<dbReference type="Proteomes" id="UP001143364">
    <property type="component" value="Unassembled WGS sequence"/>
</dbReference>
<dbReference type="FunFam" id="2.40.440.10:FF:000002">
    <property type="entry name" value="L,D-transpeptidase ErfK/SrfK"/>
    <property type="match status" value="1"/>
</dbReference>